<dbReference type="GO" id="GO:0004803">
    <property type="term" value="F:transposase activity"/>
    <property type="evidence" value="ECO:0007669"/>
    <property type="project" value="InterPro"/>
</dbReference>
<evidence type="ECO:0000313" key="1">
    <source>
        <dbReference type="EMBL" id="GAI71910.1"/>
    </source>
</evidence>
<accession>X1S902</accession>
<name>X1S902_9ZZZZ</name>
<dbReference type="InterPro" id="IPR036515">
    <property type="entry name" value="Transposase_17_sf"/>
</dbReference>
<dbReference type="GO" id="GO:0003677">
    <property type="term" value="F:DNA binding"/>
    <property type="evidence" value="ECO:0007669"/>
    <property type="project" value="InterPro"/>
</dbReference>
<dbReference type="SUPFAM" id="SSF143422">
    <property type="entry name" value="Transposase IS200-like"/>
    <property type="match status" value="1"/>
</dbReference>
<dbReference type="EMBL" id="BARW01001053">
    <property type="protein sequence ID" value="GAI71910.1"/>
    <property type="molecule type" value="Genomic_DNA"/>
</dbReference>
<protein>
    <recommendedName>
        <fullName evidence="2">Transposase IS200-like domain-containing protein</fullName>
    </recommendedName>
</protein>
<dbReference type="Gene3D" id="3.30.70.1290">
    <property type="entry name" value="Transposase IS200-like"/>
    <property type="match status" value="1"/>
</dbReference>
<dbReference type="GO" id="GO:0006313">
    <property type="term" value="P:DNA transposition"/>
    <property type="evidence" value="ECO:0007669"/>
    <property type="project" value="InterPro"/>
</dbReference>
<comment type="caution">
    <text evidence="1">The sequence shown here is derived from an EMBL/GenBank/DDBJ whole genome shotgun (WGS) entry which is preliminary data.</text>
</comment>
<reference evidence="1" key="1">
    <citation type="journal article" date="2014" name="Front. Microbiol.">
        <title>High frequency of phylogenetically diverse reductive dehalogenase-homologous genes in deep subseafloor sedimentary metagenomes.</title>
        <authorList>
            <person name="Kawai M."/>
            <person name="Futagami T."/>
            <person name="Toyoda A."/>
            <person name="Takaki Y."/>
            <person name="Nishi S."/>
            <person name="Hori S."/>
            <person name="Arai W."/>
            <person name="Tsubouchi T."/>
            <person name="Morono Y."/>
            <person name="Uchiyama I."/>
            <person name="Ito T."/>
            <person name="Fujiyama A."/>
            <person name="Inagaki F."/>
            <person name="Takami H."/>
        </authorList>
    </citation>
    <scope>NUCLEOTIDE SEQUENCE</scope>
    <source>
        <strain evidence="1">Expedition CK06-06</strain>
    </source>
</reference>
<dbReference type="AlphaFoldDB" id="X1S902"/>
<sequence length="90" mass="10676">MKDRNIKNNRKSLRLKNYNYSLPGAYFITICTYRKKGILSGIINNEIELNQFGKIIENEWMKTALIRNNVELDGYIIMPNHFHGILFIKR</sequence>
<evidence type="ECO:0008006" key="2">
    <source>
        <dbReference type="Google" id="ProtNLM"/>
    </source>
</evidence>
<proteinExistence type="predicted"/>
<organism evidence="1">
    <name type="scientific">marine sediment metagenome</name>
    <dbReference type="NCBI Taxonomy" id="412755"/>
    <lineage>
        <taxon>unclassified sequences</taxon>
        <taxon>metagenomes</taxon>
        <taxon>ecological metagenomes</taxon>
    </lineage>
</organism>
<gene>
    <name evidence="1" type="ORF">S12H4_03658</name>
</gene>